<feature type="signal peptide" evidence="2">
    <location>
        <begin position="1"/>
        <end position="20"/>
    </location>
</feature>
<protein>
    <submittedName>
        <fullName evidence="3">Uncharacterized protein</fullName>
    </submittedName>
</protein>
<evidence type="ECO:0000313" key="3">
    <source>
        <dbReference type="EMBL" id="KAK8054302.1"/>
    </source>
</evidence>
<dbReference type="Proteomes" id="UP001446871">
    <property type="component" value="Unassembled WGS sequence"/>
</dbReference>
<feature type="transmembrane region" description="Helical" evidence="1">
    <location>
        <begin position="66"/>
        <end position="89"/>
    </location>
</feature>
<accession>A0ABR1U5Y1</accession>
<reference evidence="3 4" key="1">
    <citation type="submission" date="2023-01" db="EMBL/GenBank/DDBJ databases">
        <title>Analysis of 21 Apiospora genomes using comparative genomics revels a genus with tremendous synthesis potential of carbohydrate active enzymes and secondary metabolites.</title>
        <authorList>
            <person name="Sorensen T."/>
        </authorList>
    </citation>
    <scope>NUCLEOTIDE SEQUENCE [LARGE SCALE GENOMIC DNA]</scope>
    <source>
        <strain evidence="3 4">CBS 83171</strain>
    </source>
</reference>
<dbReference type="EMBL" id="JAQQWM010000008">
    <property type="protein sequence ID" value="KAK8054302.1"/>
    <property type="molecule type" value="Genomic_DNA"/>
</dbReference>
<comment type="caution">
    <text evidence="3">The sequence shown here is derived from an EMBL/GenBank/DDBJ whole genome shotgun (WGS) entry which is preliminary data.</text>
</comment>
<organism evidence="3 4">
    <name type="scientific">Apiospora saccharicola</name>
    <dbReference type="NCBI Taxonomy" id="335842"/>
    <lineage>
        <taxon>Eukaryota</taxon>
        <taxon>Fungi</taxon>
        <taxon>Dikarya</taxon>
        <taxon>Ascomycota</taxon>
        <taxon>Pezizomycotina</taxon>
        <taxon>Sordariomycetes</taxon>
        <taxon>Xylariomycetidae</taxon>
        <taxon>Amphisphaeriales</taxon>
        <taxon>Apiosporaceae</taxon>
        <taxon>Apiospora</taxon>
    </lineage>
</organism>
<gene>
    <name evidence="3" type="ORF">PG996_013603</name>
</gene>
<keyword evidence="1" id="KW-1133">Transmembrane helix</keyword>
<feature type="chain" id="PRO_5046026904" evidence="2">
    <location>
        <begin position="21"/>
        <end position="165"/>
    </location>
</feature>
<keyword evidence="2" id="KW-0732">Signal</keyword>
<keyword evidence="1" id="KW-0812">Transmembrane</keyword>
<evidence type="ECO:0000256" key="2">
    <source>
        <dbReference type="SAM" id="SignalP"/>
    </source>
</evidence>
<sequence>MKVLDCFLMICACLLEVVDPDLVSGLLVCLLCVQLLVFGHEILLVPAKSFVVILETVIVELKGVDLYLKILFVALKCIVLFLKILVVGLKGLHTLILLLKSLDRGLKGIAVENALQVCHDVGDVLNSGLLQDGLQNCLSRKLSGLVDVAGELGKSCYHAWLNDPC</sequence>
<evidence type="ECO:0000256" key="1">
    <source>
        <dbReference type="SAM" id="Phobius"/>
    </source>
</evidence>
<name>A0ABR1U5Y1_9PEZI</name>
<evidence type="ECO:0000313" key="4">
    <source>
        <dbReference type="Proteomes" id="UP001446871"/>
    </source>
</evidence>
<keyword evidence="4" id="KW-1185">Reference proteome</keyword>
<feature type="transmembrane region" description="Helical" evidence="1">
    <location>
        <begin position="25"/>
        <end position="45"/>
    </location>
</feature>
<proteinExistence type="predicted"/>
<keyword evidence="1" id="KW-0472">Membrane</keyword>